<evidence type="ECO:0000259" key="4">
    <source>
        <dbReference type="PROSITE" id="PS51755"/>
    </source>
</evidence>
<dbReference type="GO" id="GO:0003677">
    <property type="term" value="F:DNA binding"/>
    <property type="evidence" value="ECO:0007669"/>
    <property type="project" value="UniProtKB-UniRule"/>
</dbReference>
<gene>
    <name evidence="5" type="ORF">Afil01_64330</name>
</gene>
<dbReference type="SUPFAM" id="SSF46894">
    <property type="entry name" value="C-terminal effector domain of the bipartite response regulators"/>
    <property type="match status" value="1"/>
</dbReference>
<comment type="caution">
    <text evidence="5">The sequence shown here is derived from an EMBL/GenBank/DDBJ whole genome shotgun (WGS) entry which is preliminary data.</text>
</comment>
<evidence type="ECO:0000256" key="1">
    <source>
        <dbReference type="ARBA" id="ARBA00005820"/>
    </source>
</evidence>
<dbReference type="PRINTS" id="PR00364">
    <property type="entry name" value="DISEASERSIST"/>
</dbReference>
<dbReference type="PROSITE" id="PS51755">
    <property type="entry name" value="OMPR_PHOB"/>
    <property type="match status" value="1"/>
</dbReference>
<dbReference type="InterPro" id="IPR001867">
    <property type="entry name" value="OmpR/PhoB-type_DNA-bd"/>
</dbReference>
<dbReference type="Gene3D" id="1.25.40.10">
    <property type="entry name" value="Tetratricopeptide repeat domain"/>
    <property type="match status" value="1"/>
</dbReference>
<dbReference type="GO" id="GO:0043531">
    <property type="term" value="F:ADP binding"/>
    <property type="evidence" value="ECO:0007669"/>
    <property type="project" value="InterPro"/>
</dbReference>
<dbReference type="SUPFAM" id="SSF48452">
    <property type="entry name" value="TPR-like"/>
    <property type="match status" value="1"/>
</dbReference>
<feature type="DNA-binding region" description="OmpR/PhoB-type" evidence="3">
    <location>
        <begin position="1"/>
        <end position="73"/>
    </location>
</feature>
<dbReference type="CDD" id="cd15831">
    <property type="entry name" value="BTAD"/>
    <property type="match status" value="1"/>
</dbReference>
<dbReference type="Gene3D" id="1.10.10.10">
    <property type="entry name" value="Winged helix-like DNA-binding domain superfamily/Winged helix DNA-binding domain"/>
    <property type="match status" value="1"/>
</dbReference>
<evidence type="ECO:0000313" key="5">
    <source>
        <dbReference type="EMBL" id="GLZ81626.1"/>
    </source>
</evidence>
<dbReference type="SMART" id="SM00862">
    <property type="entry name" value="Trans_reg_C"/>
    <property type="match status" value="1"/>
</dbReference>
<dbReference type="Pfam" id="PF03704">
    <property type="entry name" value="BTAD"/>
    <property type="match status" value="1"/>
</dbReference>
<dbReference type="InterPro" id="IPR027417">
    <property type="entry name" value="P-loop_NTPase"/>
</dbReference>
<dbReference type="AlphaFoldDB" id="A0A9W6SVQ6"/>
<dbReference type="GO" id="GO:0000160">
    <property type="term" value="P:phosphorelay signal transduction system"/>
    <property type="evidence" value="ECO:0007669"/>
    <property type="project" value="InterPro"/>
</dbReference>
<accession>A0A9W6SVQ6</accession>
<name>A0A9W6SVQ6_9ACTN</name>
<comment type="similarity">
    <text evidence="1">Belongs to the AfsR/DnrI/RedD regulatory family.</text>
</comment>
<dbReference type="InterPro" id="IPR016032">
    <property type="entry name" value="Sig_transdc_resp-reg_C-effctor"/>
</dbReference>
<protein>
    <submittedName>
        <fullName evidence="5">SARP family transcriptional regulator</fullName>
    </submittedName>
</protein>
<dbReference type="SUPFAM" id="SSF52540">
    <property type="entry name" value="P-loop containing nucleoside triphosphate hydrolases"/>
    <property type="match status" value="1"/>
</dbReference>
<dbReference type="InterPro" id="IPR036388">
    <property type="entry name" value="WH-like_DNA-bd_sf"/>
</dbReference>
<dbReference type="InterPro" id="IPR011990">
    <property type="entry name" value="TPR-like_helical_dom_sf"/>
</dbReference>
<proteinExistence type="inferred from homology"/>
<dbReference type="GO" id="GO:0006355">
    <property type="term" value="P:regulation of DNA-templated transcription"/>
    <property type="evidence" value="ECO:0007669"/>
    <property type="project" value="InterPro"/>
</dbReference>
<reference evidence="5" key="1">
    <citation type="submission" date="2023-03" db="EMBL/GenBank/DDBJ databases">
        <title>Actinorhabdospora filicis NBRC 111898.</title>
        <authorList>
            <person name="Ichikawa N."/>
            <person name="Sato H."/>
            <person name="Tonouchi N."/>
        </authorList>
    </citation>
    <scope>NUCLEOTIDE SEQUENCE</scope>
    <source>
        <strain evidence="5">NBRC 111898</strain>
    </source>
</reference>
<dbReference type="Gene3D" id="3.40.50.300">
    <property type="entry name" value="P-loop containing nucleotide triphosphate hydrolases"/>
    <property type="match status" value="1"/>
</dbReference>
<dbReference type="Pfam" id="PF00931">
    <property type="entry name" value="NB-ARC"/>
    <property type="match status" value="1"/>
</dbReference>
<dbReference type="Pfam" id="PF00486">
    <property type="entry name" value="Trans_reg_C"/>
    <property type="match status" value="1"/>
</dbReference>
<dbReference type="PANTHER" id="PTHR47691">
    <property type="entry name" value="REGULATOR-RELATED"/>
    <property type="match status" value="1"/>
</dbReference>
<dbReference type="Proteomes" id="UP001165079">
    <property type="component" value="Unassembled WGS sequence"/>
</dbReference>
<evidence type="ECO:0000256" key="2">
    <source>
        <dbReference type="ARBA" id="ARBA00023125"/>
    </source>
</evidence>
<keyword evidence="6" id="KW-1185">Reference proteome</keyword>
<keyword evidence="2 3" id="KW-0238">DNA-binding</keyword>
<dbReference type="PANTHER" id="PTHR47691:SF3">
    <property type="entry name" value="HTH-TYPE TRANSCRIPTIONAL REGULATOR RV0890C-RELATED"/>
    <property type="match status" value="1"/>
</dbReference>
<dbReference type="InterPro" id="IPR005158">
    <property type="entry name" value="BTAD"/>
</dbReference>
<dbReference type="SMART" id="SM01043">
    <property type="entry name" value="BTAD"/>
    <property type="match status" value="1"/>
</dbReference>
<dbReference type="InterPro" id="IPR002182">
    <property type="entry name" value="NB-ARC"/>
</dbReference>
<sequence length="969" mass="101149">MLPLSGGRLRALVARLALEPGRVVSAEALMDAIWGEGLPANGANALQALVSRVRRVVGAAALEGRAPGYVLHVGEPDVDALRFERLAALGRERGDATLLREAEALWRGTALDGLRDARFADAAAVRLEGLRLAAAEERLALELAAGGEVLGELEPLAAAHPLAERLQGLLIRALYAAGRQAEALAAYDRTRDALADELGIDPSPELAGLRTRLLRQDEVLAPRRRGNLRARLNGFVGRADELAGLRALMDEARLVTVVGPGGVGKTRLAVEAAAGLDVRDGVWLVELAAAEAGDVATAVLRAIGTREAGLLEAAAHDAAWRLAEYFAEQRAVLLLDDCEHVVDAVAVLAERLVAECPGLRVLATSRESLGVPGERLFPLGPLGEAATELFAERARAVRPDFRPEAEAGVVAEICRRLDGLPLAIELAAARLRSMSAAQIAARLDDRFALLSAGPRTAAERHRTLEAVVAWSWEPLTAAERDLATRLAVSPGGVAAAHVADTDLDALSALVDKSLVQHAGDRYRMLETIRSYALARLAESGRADEVTGAHAQFFLALAEDADAALRGAGQLAARALLAAEHENLLAALRYAAGDAAVSLRLVAALFWFWHLRGLPTERTRWTRAALAIPGAPPELAPVAEVLRGLLAYESGAFAEGAALIAKAAPGPGGGALFVIASAFLEGAEARAAAERLSGASGWERGMALLLWPGEEGGRERVAEALREFTAAGERYGLSSALRVHAQFLSRDGDLAGAVDALRRAAVPVGELDVPADAAEVHAELTMALARLGDLAGAGRALARADELAAEVHEPRTAAYVRVAEAELRFAAGDLVASRALLDVVDAAFAGTSLAARARTWTGGFRIMAAVLDGDLAAARAELRACVPDPAAVPAPDLAMVAHAAAALALAEGEAGRAAFLLGAAASLLGGEDRRGYDAPLRPAERARELLGERFAEAYGRGAGLGAAEAVAVFS</sequence>
<organism evidence="5 6">
    <name type="scientific">Actinorhabdospora filicis</name>
    <dbReference type="NCBI Taxonomy" id="1785913"/>
    <lineage>
        <taxon>Bacteria</taxon>
        <taxon>Bacillati</taxon>
        <taxon>Actinomycetota</taxon>
        <taxon>Actinomycetes</taxon>
        <taxon>Micromonosporales</taxon>
        <taxon>Micromonosporaceae</taxon>
        <taxon>Actinorhabdospora</taxon>
    </lineage>
</organism>
<feature type="domain" description="OmpR/PhoB-type" evidence="4">
    <location>
        <begin position="1"/>
        <end position="73"/>
    </location>
</feature>
<evidence type="ECO:0000313" key="6">
    <source>
        <dbReference type="Proteomes" id="UP001165079"/>
    </source>
</evidence>
<dbReference type="EMBL" id="BSTX01000006">
    <property type="protein sequence ID" value="GLZ81626.1"/>
    <property type="molecule type" value="Genomic_DNA"/>
</dbReference>
<evidence type="ECO:0000256" key="3">
    <source>
        <dbReference type="PROSITE-ProRule" id="PRU01091"/>
    </source>
</evidence>